<feature type="domain" description="NadR/Ttd14 AAA" evidence="1">
    <location>
        <begin position="7"/>
        <end position="109"/>
    </location>
</feature>
<proteinExistence type="predicted"/>
<evidence type="ECO:0000259" key="1">
    <source>
        <dbReference type="Pfam" id="PF13521"/>
    </source>
</evidence>
<dbReference type="InterPro" id="IPR038727">
    <property type="entry name" value="NadR/Ttd14_AAA_dom"/>
</dbReference>
<evidence type="ECO:0000313" key="2">
    <source>
        <dbReference type="EMBL" id="OGH93351.1"/>
    </source>
</evidence>
<organism evidence="2 3">
    <name type="scientific">Candidatus Magasanikbacteria bacterium RIFOXYD1_FULL_40_23</name>
    <dbReference type="NCBI Taxonomy" id="1798705"/>
    <lineage>
        <taxon>Bacteria</taxon>
        <taxon>Candidatus Magasanikiibacteriota</taxon>
    </lineage>
</organism>
<dbReference type="Gene3D" id="3.40.50.300">
    <property type="entry name" value="P-loop containing nucleotide triphosphate hydrolases"/>
    <property type="match status" value="1"/>
</dbReference>
<dbReference type="InterPro" id="IPR027417">
    <property type="entry name" value="P-loop_NTPase"/>
</dbReference>
<dbReference type="AlphaFoldDB" id="A0A1F6PB15"/>
<name>A0A1F6PB15_9BACT</name>
<accession>A0A1F6PB15</accession>
<sequence>MPEEKIIAVIGAPRSGKTFLVNKLASVLGAQAFLEGYGDKFPKFIEDDIKNSENNLRRILWFRNRQISHLLEAVKLKKIQKGVVLDTFWVDNQMYVDVLLSGHDKDVVNELIEIDLKTLQWPDIIIYLKNNKEGTKKFTELGSRNFDMDDSYQDTIALLQQKYEKIFALVPSTTKLIVLERSNIDFERKNDLDKLVQLMSV</sequence>
<dbReference type="EMBL" id="MFRA01000001">
    <property type="protein sequence ID" value="OGH93351.1"/>
    <property type="molecule type" value="Genomic_DNA"/>
</dbReference>
<comment type="caution">
    <text evidence="2">The sequence shown here is derived from an EMBL/GenBank/DDBJ whole genome shotgun (WGS) entry which is preliminary data.</text>
</comment>
<gene>
    <name evidence="2" type="ORF">A2563_01950</name>
</gene>
<evidence type="ECO:0000313" key="3">
    <source>
        <dbReference type="Proteomes" id="UP000176634"/>
    </source>
</evidence>
<dbReference type="Pfam" id="PF13521">
    <property type="entry name" value="AAA_28"/>
    <property type="match status" value="1"/>
</dbReference>
<dbReference type="SUPFAM" id="SSF52540">
    <property type="entry name" value="P-loop containing nucleoside triphosphate hydrolases"/>
    <property type="match status" value="1"/>
</dbReference>
<dbReference type="STRING" id="1798705.A2563_01950"/>
<dbReference type="Proteomes" id="UP000176634">
    <property type="component" value="Unassembled WGS sequence"/>
</dbReference>
<protein>
    <recommendedName>
        <fullName evidence="1">NadR/Ttd14 AAA domain-containing protein</fullName>
    </recommendedName>
</protein>
<reference evidence="2 3" key="1">
    <citation type="journal article" date="2016" name="Nat. Commun.">
        <title>Thousands of microbial genomes shed light on interconnected biogeochemical processes in an aquifer system.</title>
        <authorList>
            <person name="Anantharaman K."/>
            <person name="Brown C.T."/>
            <person name="Hug L.A."/>
            <person name="Sharon I."/>
            <person name="Castelle C.J."/>
            <person name="Probst A.J."/>
            <person name="Thomas B.C."/>
            <person name="Singh A."/>
            <person name="Wilkins M.J."/>
            <person name="Karaoz U."/>
            <person name="Brodie E.L."/>
            <person name="Williams K.H."/>
            <person name="Hubbard S.S."/>
            <person name="Banfield J.F."/>
        </authorList>
    </citation>
    <scope>NUCLEOTIDE SEQUENCE [LARGE SCALE GENOMIC DNA]</scope>
</reference>